<name>A0A5C6M8X9_9PLAN</name>
<organism evidence="2 3">
    <name type="scientific">Planctomyces bekefii</name>
    <dbReference type="NCBI Taxonomy" id="1653850"/>
    <lineage>
        <taxon>Bacteria</taxon>
        <taxon>Pseudomonadati</taxon>
        <taxon>Planctomycetota</taxon>
        <taxon>Planctomycetia</taxon>
        <taxon>Planctomycetales</taxon>
        <taxon>Planctomycetaceae</taxon>
        <taxon>Planctomyces</taxon>
    </lineage>
</organism>
<sequence>MQKVALLIALLLASLASAPALMAADPGFGEGEMVWLRDNNGGVTAVTVATQFATGEVSVKIVNNEGGGVEYYRYVTVKASQLGKLEGTKEVPYKSKVFVPVKNGANETGYLEAKVLGYFSDGSYVVGNPKDTFTMPQSVQAEALILPAAEYNDKVVKGINTQAVDGVVVGIDREGKLLVRLNPGDSFNGKDVLVDRQDVTVAPAGWTCRLARLFGRY</sequence>
<reference evidence="2 3" key="2">
    <citation type="submission" date="2019-08" db="EMBL/GenBank/DDBJ databases">
        <authorList>
            <person name="Henke P."/>
        </authorList>
    </citation>
    <scope>NUCLEOTIDE SEQUENCE [LARGE SCALE GENOMIC DNA]</scope>
    <source>
        <strain evidence="2">Phe10_nw2017</strain>
    </source>
</reference>
<comment type="caution">
    <text evidence="2">The sequence shown here is derived from an EMBL/GenBank/DDBJ whole genome shotgun (WGS) entry which is preliminary data.</text>
</comment>
<feature type="chain" id="PRO_5022964096" description="SLA1 homology domain-containing protein" evidence="1">
    <location>
        <begin position="24"/>
        <end position="217"/>
    </location>
</feature>
<keyword evidence="3" id="KW-1185">Reference proteome</keyword>
<evidence type="ECO:0008006" key="4">
    <source>
        <dbReference type="Google" id="ProtNLM"/>
    </source>
</evidence>
<keyword evidence="1" id="KW-0732">Signal</keyword>
<accession>A0A5C6M8X9</accession>
<proteinExistence type="predicted"/>
<evidence type="ECO:0000313" key="2">
    <source>
        <dbReference type="EMBL" id="TWW09451.1"/>
    </source>
</evidence>
<dbReference type="Proteomes" id="UP000321083">
    <property type="component" value="Unassembled WGS sequence"/>
</dbReference>
<evidence type="ECO:0000256" key="1">
    <source>
        <dbReference type="SAM" id="SignalP"/>
    </source>
</evidence>
<dbReference type="AlphaFoldDB" id="A0A5C6M8X9"/>
<gene>
    <name evidence="2" type="ORF">E3A20_14200</name>
</gene>
<reference evidence="2 3" key="1">
    <citation type="submission" date="2019-08" db="EMBL/GenBank/DDBJ databases">
        <title>100 year-old enigma solved: identification of Planctomyces bekefii, the type genus and species of the phylum Planctomycetes.</title>
        <authorList>
            <person name="Svetlana D.N."/>
            <person name="Overmann J."/>
        </authorList>
    </citation>
    <scope>NUCLEOTIDE SEQUENCE [LARGE SCALE GENOMIC DNA]</scope>
    <source>
        <strain evidence="2">Phe10_nw2017</strain>
    </source>
</reference>
<protein>
    <recommendedName>
        <fullName evidence="4">SLA1 homology domain-containing protein</fullName>
    </recommendedName>
</protein>
<evidence type="ECO:0000313" key="3">
    <source>
        <dbReference type="Proteomes" id="UP000321083"/>
    </source>
</evidence>
<dbReference type="EMBL" id="SRHE01000272">
    <property type="protein sequence ID" value="TWW09451.1"/>
    <property type="molecule type" value="Genomic_DNA"/>
</dbReference>
<feature type="signal peptide" evidence="1">
    <location>
        <begin position="1"/>
        <end position="23"/>
    </location>
</feature>